<name>A0ABQ7W855_SOLTU</name>
<gene>
    <name evidence="1" type="ORF">KY290_007393</name>
</gene>
<dbReference type="Proteomes" id="UP000826656">
    <property type="component" value="Unassembled WGS sequence"/>
</dbReference>
<evidence type="ECO:0000313" key="1">
    <source>
        <dbReference type="EMBL" id="KAH0775982.1"/>
    </source>
</evidence>
<sequence>MRVRLGTSNGVRVPATSTVAGQLFSISDFPALPIGPNADIRKSNISGPIDKVVRHSLPSDKSYRDFVGSIAPQSELIQYKEAFMVEGVPHVKWSEKEIDIMNRIENLQFVVIDKFTYDMTDIEEVRRIIPQ</sequence>
<organism evidence="1 2">
    <name type="scientific">Solanum tuberosum</name>
    <name type="common">Potato</name>
    <dbReference type="NCBI Taxonomy" id="4113"/>
    <lineage>
        <taxon>Eukaryota</taxon>
        <taxon>Viridiplantae</taxon>
        <taxon>Streptophyta</taxon>
        <taxon>Embryophyta</taxon>
        <taxon>Tracheophyta</taxon>
        <taxon>Spermatophyta</taxon>
        <taxon>Magnoliopsida</taxon>
        <taxon>eudicotyledons</taxon>
        <taxon>Gunneridae</taxon>
        <taxon>Pentapetalae</taxon>
        <taxon>asterids</taxon>
        <taxon>lamiids</taxon>
        <taxon>Solanales</taxon>
        <taxon>Solanaceae</taxon>
        <taxon>Solanoideae</taxon>
        <taxon>Solaneae</taxon>
        <taxon>Solanum</taxon>
    </lineage>
</organism>
<keyword evidence="2" id="KW-1185">Reference proteome</keyword>
<dbReference type="EMBL" id="JAIVGD010000003">
    <property type="protein sequence ID" value="KAH0775982.1"/>
    <property type="molecule type" value="Genomic_DNA"/>
</dbReference>
<accession>A0ABQ7W855</accession>
<reference evidence="1 2" key="1">
    <citation type="journal article" date="2021" name="bioRxiv">
        <title>Chromosome-scale and haplotype-resolved genome assembly of a tetraploid potato cultivar.</title>
        <authorList>
            <person name="Sun H."/>
            <person name="Jiao W.-B."/>
            <person name="Krause K."/>
            <person name="Campoy J.A."/>
            <person name="Goel M."/>
            <person name="Folz-Donahue K."/>
            <person name="Kukat C."/>
            <person name="Huettel B."/>
            <person name="Schneeberger K."/>
        </authorList>
    </citation>
    <scope>NUCLEOTIDE SEQUENCE [LARGE SCALE GENOMIC DNA]</scope>
    <source>
        <strain evidence="1">SolTubOtavaFocal</strain>
        <tissue evidence="1">Leaves</tissue>
    </source>
</reference>
<comment type="caution">
    <text evidence="1">The sequence shown here is derived from an EMBL/GenBank/DDBJ whole genome shotgun (WGS) entry which is preliminary data.</text>
</comment>
<protein>
    <submittedName>
        <fullName evidence="1">Uncharacterized protein</fullName>
    </submittedName>
</protein>
<evidence type="ECO:0000313" key="2">
    <source>
        <dbReference type="Proteomes" id="UP000826656"/>
    </source>
</evidence>
<proteinExistence type="predicted"/>